<organism evidence="1 2">
    <name type="scientific">Streptomyces phaeoluteigriseus</name>
    <dbReference type="NCBI Taxonomy" id="114686"/>
    <lineage>
        <taxon>Bacteria</taxon>
        <taxon>Bacillati</taxon>
        <taxon>Actinomycetota</taxon>
        <taxon>Actinomycetes</taxon>
        <taxon>Kitasatosporales</taxon>
        <taxon>Streptomycetaceae</taxon>
        <taxon>Streptomyces</taxon>
        <taxon>Streptomyces aurantiacus group</taxon>
    </lineage>
</organism>
<evidence type="ECO:0008006" key="3">
    <source>
        <dbReference type="Google" id="ProtNLM"/>
    </source>
</evidence>
<proteinExistence type="predicted"/>
<protein>
    <recommendedName>
        <fullName evidence="3">UmuC domain-containing protein</fullName>
    </recommendedName>
</protein>
<keyword evidence="2" id="KW-1185">Reference proteome</keyword>
<accession>A0ABY4ZLG0</accession>
<dbReference type="EMBL" id="CP099468">
    <property type="protein sequence ID" value="USQ89857.1"/>
    <property type="molecule type" value="Genomic_DNA"/>
</dbReference>
<dbReference type="RefSeq" id="WP_252556875.1">
    <property type="nucleotide sequence ID" value="NZ_CP099468.1"/>
</dbReference>
<gene>
    <name evidence="1" type="ORF">NFX46_19645</name>
</gene>
<evidence type="ECO:0000313" key="2">
    <source>
        <dbReference type="Proteomes" id="UP001056374"/>
    </source>
</evidence>
<evidence type="ECO:0000313" key="1">
    <source>
        <dbReference type="EMBL" id="USQ89857.1"/>
    </source>
</evidence>
<name>A0ABY4ZLG0_9ACTN</name>
<dbReference type="Proteomes" id="UP001056374">
    <property type="component" value="Chromosome"/>
</dbReference>
<reference evidence="1" key="1">
    <citation type="submission" date="2022-06" db="EMBL/GenBank/DDBJ databases">
        <title>Complete genome sequence of soil microorganisms Streptomyces sp. Qhu-M197 isolated from Alpine meadows habitats on the Tibetan Plateau.</title>
        <authorList>
            <person name="Zhang B."/>
            <person name="Xiang X."/>
            <person name="Fan J."/>
        </authorList>
    </citation>
    <scope>NUCLEOTIDE SEQUENCE</scope>
    <source>
        <strain evidence="1">Qhu-M197</strain>
    </source>
</reference>
<sequence length="86" mass="8876">MRRSVVGRAGVVLARHLGEVLRVRTLARLGIDVRVGIGPSIAVAATVYGQIPTPGGVLSISPDEVAEWLGVNGAYWAGGVLAGEIM</sequence>